<evidence type="ECO:0000313" key="2">
    <source>
        <dbReference type="EMBL" id="KKK78291.1"/>
    </source>
</evidence>
<keyword evidence="1" id="KW-0812">Transmembrane</keyword>
<feature type="transmembrane region" description="Helical" evidence="1">
    <location>
        <begin position="65"/>
        <end position="83"/>
    </location>
</feature>
<name>A0A0F9B142_9ZZZZ</name>
<dbReference type="AlphaFoldDB" id="A0A0F9B142"/>
<reference evidence="2" key="1">
    <citation type="journal article" date="2015" name="Nature">
        <title>Complex archaea that bridge the gap between prokaryotes and eukaryotes.</title>
        <authorList>
            <person name="Spang A."/>
            <person name="Saw J.H."/>
            <person name="Jorgensen S.L."/>
            <person name="Zaremba-Niedzwiedzka K."/>
            <person name="Martijn J."/>
            <person name="Lind A.E."/>
            <person name="van Eijk R."/>
            <person name="Schleper C."/>
            <person name="Guy L."/>
            <person name="Ettema T.J."/>
        </authorList>
    </citation>
    <scope>NUCLEOTIDE SEQUENCE</scope>
</reference>
<keyword evidence="1" id="KW-0472">Membrane</keyword>
<keyword evidence="1" id="KW-1133">Transmembrane helix</keyword>
<gene>
    <name evidence="2" type="ORF">LCGC14_2845070</name>
</gene>
<feature type="transmembrane region" description="Helical" evidence="1">
    <location>
        <begin position="9"/>
        <end position="34"/>
    </location>
</feature>
<feature type="non-terminal residue" evidence="2">
    <location>
        <position position="119"/>
    </location>
</feature>
<accession>A0A0F9B142</accession>
<comment type="caution">
    <text evidence="2">The sequence shown here is derived from an EMBL/GenBank/DDBJ whole genome shotgun (WGS) entry which is preliminary data.</text>
</comment>
<evidence type="ECO:0000256" key="1">
    <source>
        <dbReference type="SAM" id="Phobius"/>
    </source>
</evidence>
<protein>
    <submittedName>
        <fullName evidence="2">Uncharacterized protein</fullName>
    </submittedName>
</protein>
<sequence length="119" mass="12963">MSERLKKTIYWLIILAITLFAFHCLCGCAVLEQIGNVLNPQPEQIIPTVPKAQMWETIKGLTPNWLAIPVIALGAVAMFNGAAKLGMSCIIFGSVNLFMALATSRFGFWMALCGLIGSM</sequence>
<proteinExistence type="predicted"/>
<dbReference type="EMBL" id="LAZR01054556">
    <property type="protein sequence ID" value="KKK78291.1"/>
    <property type="molecule type" value="Genomic_DNA"/>
</dbReference>
<organism evidence="2">
    <name type="scientific">marine sediment metagenome</name>
    <dbReference type="NCBI Taxonomy" id="412755"/>
    <lineage>
        <taxon>unclassified sequences</taxon>
        <taxon>metagenomes</taxon>
        <taxon>ecological metagenomes</taxon>
    </lineage>
</organism>
<feature type="transmembrane region" description="Helical" evidence="1">
    <location>
        <begin position="95"/>
        <end position="117"/>
    </location>
</feature>